<dbReference type="PANTHER" id="PTHR30069">
    <property type="entry name" value="TONB-DEPENDENT OUTER MEMBRANE RECEPTOR"/>
    <property type="match status" value="1"/>
</dbReference>
<dbReference type="Gene3D" id="2.170.130.10">
    <property type="entry name" value="TonB-dependent receptor, plug domain"/>
    <property type="match status" value="1"/>
</dbReference>
<keyword evidence="14" id="KW-1185">Reference proteome</keyword>
<gene>
    <name evidence="13" type="ORF">GRI48_11955</name>
</gene>
<evidence type="ECO:0000256" key="4">
    <source>
        <dbReference type="ARBA" id="ARBA00022692"/>
    </source>
</evidence>
<keyword evidence="2" id="KW-0813">Transport</keyword>
<keyword evidence="7 9" id="KW-0472">Membrane</keyword>
<dbReference type="InterPro" id="IPR012910">
    <property type="entry name" value="Plug_dom"/>
</dbReference>
<dbReference type="PROSITE" id="PS00430">
    <property type="entry name" value="TONB_DEPENDENT_REC_1"/>
    <property type="match status" value="1"/>
</dbReference>
<evidence type="ECO:0000256" key="9">
    <source>
        <dbReference type="RuleBase" id="RU003357"/>
    </source>
</evidence>
<dbReference type="SUPFAM" id="SSF56935">
    <property type="entry name" value="Porins"/>
    <property type="match status" value="1"/>
</dbReference>
<reference evidence="13 14" key="1">
    <citation type="submission" date="2019-12" db="EMBL/GenBank/DDBJ databases">
        <title>Genomic-based taxomic classification of the family Erythrobacteraceae.</title>
        <authorList>
            <person name="Xu L."/>
        </authorList>
    </citation>
    <scope>NUCLEOTIDE SEQUENCE [LARGE SCALE GENOMIC DNA]</scope>
    <source>
        <strain evidence="13 14">MCCC 1A09965</strain>
    </source>
</reference>
<organism evidence="13 14">
    <name type="scientific">Qipengyuania oceanensis</name>
    <dbReference type="NCBI Taxonomy" id="1463597"/>
    <lineage>
        <taxon>Bacteria</taxon>
        <taxon>Pseudomonadati</taxon>
        <taxon>Pseudomonadota</taxon>
        <taxon>Alphaproteobacteria</taxon>
        <taxon>Sphingomonadales</taxon>
        <taxon>Erythrobacteraceae</taxon>
        <taxon>Qipengyuania</taxon>
    </lineage>
</organism>
<dbReference type="Pfam" id="PF07715">
    <property type="entry name" value="Plug"/>
    <property type="match status" value="1"/>
</dbReference>
<dbReference type="EMBL" id="WTYN01000003">
    <property type="protein sequence ID" value="MXO63725.1"/>
    <property type="molecule type" value="Genomic_DNA"/>
</dbReference>
<keyword evidence="3" id="KW-1134">Transmembrane beta strand</keyword>
<dbReference type="GO" id="GO:0044718">
    <property type="term" value="P:siderophore transmembrane transport"/>
    <property type="evidence" value="ECO:0007669"/>
    <property type="project" value="TreeGrafter"/>
</dbReference>
<dbReference type="AlphaFoldDB" id="A0A844YJQ4"/>
<dbReference type="Proteomes" id="UP000445582">
    <property type="component" value="Unassembled WGS sequence"/>
</dbReference>
<feature type="domain" description="TonB-dependent receptor plug" evidence="12">
    <location>
        <begin position="76"/>
        <end position="156"/>
    </location>
</feature>
<keyword evidence="4" id="KW-0812">Transmembrane</keyword>
<comment type="similarity">
    <text evidence="9">Belongs to the TonB-dependent receptor family.</text>
</comment>
<evidence type="ECO:0000256" key="1">
    <source>
        <dbReference type="ARBA" id="ARBA00004571"/>
    </source>
</evidence>
<feature type="domain" description="TonB-dependent receptor-like beta-barrel" evidence="11">
    <location>
        <begin position="242"/>
        <end position="670"/>
    </location>
</feature>
<evidence type="ECO:0000256" key="7">
    <source>
        <dbReference type="ARBA" id="ARBA00023136"/>
    </source>
</evidence>
<dbReference type="InterPro" id="IPR037066">
    <property type="entry name" value="Plug_dom_sf"/>
</dbReference>
<evidence type="ECO:0000256" key="5">
    <source>
        <dbReference type="ARBA" id="ARBA00022729"/>
    </source>
</evidence>
<sequence length="711" mass="76252">MKFPLRGALSSASALSLVAAPNAVMAQQTNAPEDDRSNANELLTDTIIVTAAKTDPLQADNQSPPEQIAIPADAAGIAARTPGGALVQNGALSGQLSYRGLFGERVLGRINGQRFVSGGPNAMDPPLHYAPSILIDRIEITRGTAPVSQGPGLSAAVNAQLVGTRFSDIGELTASAYAAGQYRSVDNSYASGGQIGIATLRWRLGVIGSREEGDDYDYAGGTAVGTSFERQLYGVEGGFRAGEGEFFVEYRRSETDPTGNPPFALDIVYFDTDFLQAGYRGQLTDDLHLDLLMGHVAVRHLMDNQTTRQPAAPAIRARATFADADTNTGEIALRLGSDTRNVTVGGDVEMVDKDVTITNPTNAAFFLDAQPNLSSERIGGFVQWRGGIGAAEFELGARLDHTSQTAGVPQLGTAVPMGPRMLAAAFAASGREQSDMTVDVVARAWVPMGVLVPRVTLSRKTRVPSLLERFAWLPTEASYGLADGNIYVGNQTLEPEVAYTLEAGADFNGEVFTFRPTAYYRRVDDFIQGTPFDATVGVLDTPVEMVANMNGDPTPLTFRNVDAEFYGVDLDFTVRPTARILIDGTMNYVRGKRRDIDDDLYRVPPLNGRISIAYEGDRFAIGGELTGAADQNAVSVSNDEDTSEGYAIAGLFAQFRLSDEVKLEAGVENIFDTFYQPHLAGRNRVQASDVPLGERLPGYGRGVWIRASANF</sequence>
<dbReference type="Gene3D" id="2.40.170.20">
    <property type="entry name" value="TonB-dependent receptor, beta-barrel domain"/>
    <property type="match status" value="1"/>
</dbReference>
<evidence type="ECO:0000256" key="6">
    <source>
        <dbReference type="ARBA" id="ARBA00023077"/>
    </source>
</evidence>
<dbReference type="InterPro" id="IPR036942">
    <property type="entry name" value="Beta-barrel_TonB_sf"/>
</dbReference>
<comment type="subcellular location">
    <subcellularLocation>
        <location evidence="1">Cell outer membrane</location>
        <topology evidence="1">Multi-pass membrane protein</topology>
    </subcellularLocation>
</comment>
<evidence type="ECO:0000313" key="14">
    <source>
        <dbReference type="Proteomes" id="UP000445582"/>
    </source>
</evidence>
<dbReference type="PANTHER" id="PTHR30069:SF49">
    <property type="entry name" value="OUTER MEMBRANE PROTEIN C"/>
    <property type="match status" value="1"/>
</dbReference>
<dbReference type="InterPro" id="IPR039426">
    <property type="entry name" value="TonB-dep_rcpt-like"/>
</dbReference>
<dbReference type="RefSeq" id="WP_160676527.1">
    <property type="nucleotide sequence ID" value="NZ_WTYN01000003.1"/>
</dbReference>
<dbReference type="GO" id="GO:0009279">
    <property type="term" value="C:cell outer membrane"/>
    <property type="evidence" value="ECO:0007669"/>
    <property type="project" value="UniProtKB-SubCell"/>
</dbReference>
<feature type="signal peptide" evidence="10">
    <location>
        <begin position="1"/>
        <end position="26"/>
    </location>
</feature>
<dbReference type="Pfam" id="PF00593">
    <property type="entry name" value="TonB_dep_Rec_b-barrel"/>
    <property type="match status" value="1"/>
</dbReference>
<evidence type="ECO:0000259" key="12">
    <source>
        <dbReference type="Pfam" id="PF07715"/>
    </source>
</evidence>
<evidence type="ECO:0000259" key="11">
    <source>
        <dbReference type="Pfam" id="PF00593"/>
    </source>
</evidence>
<evidence type="ECO:0000313" key="13">
    <source>
        <dbReference type="EMBL" id="MXO63725.1"/>
    </source>
</evidence>
<dbReference type="InterPro" id="IPR000531">
    <property type="entry name" value="Beta-barrel_TonB"/>
</dbReference>
<evidence type="ECO:0000256" key="2">
    <source>
        <dbReference type="ARBA" id="ARBA00022448"/>
    </source>
</evidence>
<accession>A0A844YJQ4</accession>
<evidence type="ECO:0000256" key="10">
    <source>
        <dbReference type="SAM" id="SignalP"/>
    </source>
</evidence>
<keyword evidence="8" id="KW-0998">Cell outer membrane</keyword>
<evidence type="ECO:0000256" key="8">
    <source>
        <dbReference type="ARBA" id="ARBA00023237"/>
    </source>
</evidence>
<dbReference type="InterPro" id="IPR010916">
    <property type="entry name" value="TonB_box_CS"/>
</dbReference>
<keyword evidence="13" id="KW-0675">Receptor</keyword>
<name>A0A844YJQ4_9SPHN</name>
<protein>
    <submittedName>
        <fullName evidence="13">TonB-dependent receptor</fullName>
    </submittedName>
</protein>
<proteinExistence type="inferred from homology"/>
<evidence type="ECO:0000256" key="3">
    <source>
        <dbReference type="ARBA" id="ARBA00022452"/>
    </source>
</evidence>
<dbReference type="OrthoDB" id="9760333at2"/>
<dbReference type="GO" id="GO:0015344">
    <property type="term" value="F:siderophore uptake transmembrane transporter activity"/>
    <property type="evidence" value="ECO:0007669"/>
    <property type="project" value="TreeGrafter"/>
</dbReference>
<keyword evidence="6 9" id="KW-0798">TonB box</keyword>
<feature type="chain" id="PRO_5032954269" evidence="10">
    <location>
        <begin position="27"/>
        <end position="711"/>
    </location>
</feature>
<keyword evidence="5 10" id="KW-0732">Signal</keyword>
<comment type="caution">
    <text evidence="13">The sequence shown here is derived from an EMBL/GenBank/DDBJ whole genome shotgun (WGS) entry which is preliminary data.</text>
</comment>